<dbReference type="EC" id="2.4.99.28" evidence="14"/>
<dbReference type="Pfam" id="PF01098">
    <property type="entry name" value="FTSW_RODA_SPOVE"/>
    <property type="match status" value="1"/>
</dbReference>
<reference evidence="17 18" key="1">
    <citation type="submission" date="2024-01" db="EMBL/GenBank/DDBJ databases">
        <title>Multi-omics insights into the function and evolution of sodium benzoate biodegradation pathways in Benzoatithermus flavus gen. nov., sp. nov. from hot spring.</title>
        <authorList>
            <person name="Hu C.-J."/>
            <person name="Li W.-J."/>
        </authorList>
    </citation>
    <scope>NUCLEOTIDE SEQUENCE [LARGE SCALE GENOMIC DNA]</scope>
    <source>
        <strain evidence="17 18">SYSU G07066</strain>
    </source>
</reference>
<evidence type="ECO:0000256" key="9">
    <source>
        <dbReference type="ARBA" id="ARBA00032370"/>
    </source>
</evidence>
<proteinExistence type="inferred from homology"/>
<keyword evidence="8 16" id="KW-0472">Membrane</keyword>
<comment type="catalytic activity">
    <reaction evidence="15">
        <text>[GlcNAc-(1-&gt;4)-Mur2Ac(oyl-L-Ala-gamma-D-Glu-L-Lys-D-Ala-D-Ala)](n)-di-trans,octa-cis-undecaprenyl diphosphate + beta-D-GlcNAc-(1-&gt;4)-Mur2Ac(oyl-L-Ala-gamma-D-Glu-L-Lys-D-Ala-D-Ala)-di-trans,octa-cis-undecaprenyl diphosphate = [GlcNAc-(1-&gt;4)-Mur2Ac(oyl-L-Ala-gamma-D-Glu-L-Lys-D-Ala-D-Ala)](n+1)-di-trans,octa-cis-undecaprenyl diphosphate + di-trans,octa-cis-undecaprenyl diphosphate + H(+)</text>
        <dbReference type="Rhea" id="RHEA:23708"/>
        <dbReference type="Rhea" id="RHEA-COMP:9602"/>
        <dbReference type="Rhea" id="RHEA-COMP:9603"/>
        <dbReference type="ChEBI" id="CHEBI:15378"/>
        <dbReference type="ChEBI" id="CHEBI:58405"/>
        <dbReference type="ChEBI" id="CHEBI:60033"/>
        <dbReference type="ChEBI" id="CHEBI:78435"/>
        <dbReference type="EC" id="2.4.99.28"/>
    </reaction>
</comment>
<keyword evidence="3" id="KW-0808">Transferase</keyword>
<evidence type="ECO:0000313" key="18">
    <source>
        <dbReference type="Proteomes" id="UP001375743"/>
    </source>
</evidence>
<comment type="caution">
    <text evidence="17">The sequence shown here is derived from an EMBL/GenBank/DDBJ whole genome shotgun (WGS) entry which is preliminary data.</text>
</comment>
<keyword evidence="6" id="KW-0573">Peptidoglycan synthesis</keyword>
<keyword evidence="7 16" id="KW-1133">Transmembrane helix</keyword>
<sequence length="376" mass="40953">MIYVPRTDRTLVGNWWWTVDRFMLGGVALLAVVGTILIFAASPAVGERVYGAEMHFVVKHLFFLLPASCMLVVVSLLAPLGVLRLAVGMLGLFGFLLVLTLLFAPEVKGAHRWLVLFGMPLQPSEFVKPALIVVTAYLLSRRERAKAMPTTALLVLPVLAVLAKQPDIGMAAVISLVYCAQLFVAGIAWIWVLALIGAVVFGAWQAYLWLPHFTERVNGFLDPDSLGYQIERALRAVAAGGLFGRGPGEGVQKWHLPDAHADFIFAATAEEFGIIACLFLVVVFASLILRGLWRVHETTDRFIQLAAVGLVAQFGLQALINMAVNLNLMPTKGMTLPFISYGGSSLLALAIGMGMLLALTRRGARLELPLRPELLR</sequence>
<evidence type="ECO:0000256" key="13">
    <source>
        <dbReference type="ARBA" id="ARBA00041418"/>
    </source>
</evidence>
<dbReference type="RefSeq" id="WP_418158434.1">
    <property type="nucleotide sequence ID" value="NZ_JBBLZC010000004.1"/>
</dbReference>
<feature type="transmembrane region" description="Helical" evidence="16">
    <location>
        <begin position="113"/>
        <end position="139"/>
    </location>
</feature>
<protein>
    <recommendedName>
        <fullName evidence="12">Probable peptidoglycan glycosyltransferase FtsW</fullName>
        <ecNumber evidence="14">2.4.99.28</ecNumber>
    </recommendedName>
    <alternativeName>
        <fullName evidence="13">Cell division protein FtsW</fullName>
    </alternativeName>
    <alternativeName>
        <fullName evidence="10">Cell wall polymerase</fullName>
    </alternativeName>
    <alternativeName>
        <fullName evidence="9">Peptidoglycan polymerase</fullName>
    </alternativeName>
</protein>
<keyword evidence="18" id="KW-1185">Reference proteome</keyword>
<evidence type="ECO:0000256" key="5">
    <source>
        <dbReference type="ARBA" id="ARBA00022960"/>
    </source>
</evidence>
<evidence type="ECO:0000256" key="2">
    <source>
        <dbReference type="ARBA" id="ARBA00022676"/>
    </source>
</evidence>
<evidence type="ECO:0000256" key="6">
    <source>
        <dbReference type="ARBA" id="ARBA00022984"/>
    </source>
</evidence>
<feature type="transmembrane region" description="Helical" evidence="16">
    <location>
        <begin position="83"/>
        <end position="104"/>
    </location>
</feature>
<evidence type="ECO:0000256" key="1">
    <source>
        <dbReference type="ARBA" id="ARBA00004141"/>
    </source>
</evidence>
<evidence type="ECO:0000256" key="4">
    <source>
        <dbReference type="ARBA" id="ARBA00022692"/>
    </source>
</evidence>
<comment type="subcellular location">
    <subcellularLocation>
        <location evidence="1">Membrane</location>
        <topology evidence="1">Multi-pass membrane protein</topology>
    </subcellularLocation>
</comment>
<feature type="transmembrane region" description="Helical" evidence="16">
    <location>
        <begin position="338"/>
        <end position="359"/>
    </location>
</feature>
<dbReference type="PANTHER" id="PTHR30474:SF2">
    <property type="entry name" value="PEPTIDOGLYCAN GLYCOSYLTRANSFERASE FTSW-RELATED"/>
    <property type="match status" value="1"/>
</dbReference>
<dbReference type="EMBL" id="JBBLZC010000004">
    <property type="protein sequence ID" value="MEK0082581.1"/>
    <property type="molecule type" value="Genomic_DNA"/>
</dbReference>
<evidence type="ECO:0000256" key="3">
    <source>
        <dbReference type="ARBA" id="ARBA00022679"/>
    </source>
</evidence>
<name>A0ABU8XN13_9PROT</name>
<dbReference type="Proteomes" id="UP001375743">
    <property type="component" value="Unassembled WGS sequence"/>
</dbReference>
<feature type="transmembrane region" description="Helical" evidence="16">
    <location>
        <begin position="305"/>
        <end position="326"/>
    </location>
</feature>
<evidence type="ECO:0000256" key="10">
    <source>
        <dbReference type="ARBA" id="ARBA00033270"/>
    </source>
</evidence>
<evidence type="ECO:0000256" key="11">
    <source>
        <dbReference type="ARBA" id="ARBA00038053"/>
    </source>
</evidence>
<evidence type="ECO:0000256" key="15">
    <source>
        <dbReference type="ARBA" id="ARBA00049902"/>
    </source>
</evidence>
<dbReference type="InterPro" id="IPR001182">
    <property type="entry name" value="FtsW/RodA"/>
</dbReference>
<dbReference type="PANTHER" id="PTHR30474">
    <property type="entry name" value="CELL CYCLE PROTEIN"/>
    <property type="match status" value="1"/>
</dbReference>
<evidence type="ECO:0000256" key="16">
    <source>
        <dbReference type="SAM" id="Phobius"/>
    </source>
</evidence>
<evidence type="ECO:0000256" key="12">
    <source>
        <dbReference type="ARBA" id="ARBA00041185"/>
    </source>
</evidence>
<evidence type="ECO:0000256" key="7">
    <source>
        <dbReference type="ARBA" id="ARBA00022989"/>
    </source>
</evidence>
<keyword evidence="2" id="KW-0328">Glycosyltransferase</keyword>
<feature type="transmembrane region" description="Helical" evidence="16">
    <location>
        <begin position="272"/>
        <end position="293"/>
    </location>
</feature>
<comment type="similarity">
    <text evidence="11">Belongs to the SEDS family. FtsW subfamily.</text>
</comment>
<feature type="transmembrane region" description="Helical" evidence="16">
    <location>
        <begin position="22"/>
        <end position="45"/>
    </location>
</feature>
<feature type="transmembrane region" description="Helical" evidence="16">
    <location>
        <begin position="57"/>
        <end position="77"/>
    </location>
</feature>
<keyword evidence="4 16" id="KW-0812">Transmembrane</keyword>
<keyword evidence="5" id="KW-0133">Cell shape</keyword>
<gene>
    <name evidence="17" type="ORF">U1T56_05425</name>
</gene>
<accession>A0ABU8XN13</accession>
<organism evidence="17 18">
    <name type="scientific">Benzoatithermus flavus</name>
    <dbReference type="NCBI Taxonomy" id="3108223"/>
    <lineage>
        <taxon>Bacteria</taxon>
        <taxon>Pseudomonadati</taxon>
        <taxon>Pseudomonadota</taxon>
        <taxon>Alphaproteobacteria</taxon>
        <taxon>Geminicoccales</taxon>
        <taxon>Geminicoccaceae</taxon>
        <taxon>Benzoatithermus</taxon>
    </lineage>
</organism>
<evidence type="ECO:0000256" key="14">
    <source>
        <dbReference type="ARBA" id="ARBA00044770"/>
    </source>
</evidence>
<evidence type="ECO:0000313" key="17">
    <source>
        <dbReference type="EMBL" id="MEK0082581.1"/>
    </source>
</evidence>
<evidence type="ECO:0000256" key="8">
    <source>
        <dbReference type="ARBA" id="ARBA00023136"/>
    </source>
</evidence>
<feature type="transmembrane region" description="Helical" evidence="16">
    <location>
        <begin position="175"/>
        <end position="204"/>
    </location>
</feature>